<evidence type="ECO:0000256" key="7">
    <source>
        <dbReference type="ARBA" id="ARBA00022801"/>
    </source>
</evidence>
<keyword evidence="5 9" id="KW-0540">Nuclease</keyword>
<feature type="active site" evidence="9">
    <location>
        <position position="51"/>
    </location>
</feature>
<dbReference type="STRING" id="1797737.A2196_05225"/>
<keyword evidence="8 9" id="KW-0694">RNA-binding</keyword>
<keyword evidence="4 9" id="KW-0507">mRNA processing</keyword>
<dbReference type="SMART" id="SM00535">
    <property type="entry name" value="RIBOc"/>
    <property type="match status" value="1"/>
</dbReference>
<dbReference type="PROSITE" id="PS00517">
    <property type="entry name" value="RNASE_3_1"/>
    <property type="match status" value="1"/>
</dbReference>
<dbReference type="GO" id="GO:0005737">
    <property type="term" value="C:cytoplasm"/>
    <property type="evidence" value="ECO:0007669"/>
    <property type="project" value="UniProtKB-SubCell"/>
</dbReference>
<dbReference type="GO" id="GO:0008033">
    <property type="term" value="P:tRNA processing"/>
    <property type="evidence" value="ECO:0007669"/>
    <property type="project" value="UniProtKB-KW"/>
</dbReference>
<organism evidence="12 13">
    <name type="scientific">Candidatus Curtissbacteria bacterium RIFOXYA1_FULL_41_14</name>
    <dbReference type="NCBI Taxonomy" id="1797737"/>
    <lineage>
        <taxon>Bacteria</taxon>
        <taxon>Candidatus Curtissiibacteriota</taxon>
    </lineage>
</organism>
<feature type="binding site" evidence="9">
    <location>
        <position position="47"/>
    </location>
    <ligand>
        <name>Mg(2+)</name>
        <dbReference type="ChEBI" id="CHEBI:18420"/>
    </ligand>
</feature>
<evidence type="ECO:0000313" key="12">
    <source>
        <dbReference type="EMBL" id="OGE03174.1"/>
    </source>
</evidence>
<dbReference type="InterPro" id="IPR011907">
    <property type="entry name" value="RNase_III"/>
</dbReference>
<evidence type="ECO:0000259" key="10">
    <source>
        <dbReference type="PROSITE" id="PS50137"/>
    </source>
</evidence>
<feature type="binding site" evidence="9">
    <location>
        <position position="120"/>
    </location>
    <ligand>
        <name>Mg(2+)</name>
        <dbReference type="ChEBI" id="CHEBI:18420"/>
    </ligand>
</feature>
<evidence type="ECO:0000256" key="3">
    <source>
        <dbReference type="ARBA" id="ARBA00022552"/>
    </source>
</evidence>
<evidence type="ECO:0000313" key="13">
    <source>
        <dbReference type="Proteomes" id="UP000176751"/>
    </source>
</evidence>
<dbReference type="PROSITE" id="PS50142">
    <property type="entry name" value="RNASE_3_2"/>
    <property type="match status" value="1"/>
</dbReference>
<proteinExistence type="inferred from homology"/>
<keyword evidence="9" id="KW-0460">Magnesium</keyword>
<name>A0A1F5HGB0_9BACT</name>
<dbReference type="SUPFAM" id="SSF69065">
    <property type="entry name" value="RNase III domain-like"/>
    <property type="match status" value="1"/>
</dbReference>
<evidence type="ECO:0000259" key="11">
    <source>
        <dbReference type="PROSITE" id="PS50142"/>
    </source>
</evidence>
<comment type="caution">
    <text evidence="12">The sequence shown here is derived from an EMBL/GenBank/DDBJ whole genome shotgun (WGS) entry which is preliminary data.</text>
</comment>
<dbReference type="PANTHER" id="PTHR11207">
    <property type="entry name" value="RIBONUCLEASE III"/>
    <property type="match status" value="1"/>
</dbReference>
<dbReference type="InterPro" id="IPR000999">
    <property type="entry name" value="RNase_III_dom"/>
</dbReference>
<dbReference type="GO" id="GO:0006397">
    <property type="term" value="P:mRNA processing"/>
    <property type="evidence" value="ECO:0007669"/>
    <property type="project" value="UniProtKB-UniRule"/>
</dbReference>
<dbReference type="SMART" id="SM00358">
    <property type="entry name" value="DSRM"/>
    <property type="match status" value="1"/>
</dbReference>
<dbReference type="EC" id="3.1.26.3" evidence="9"/>
<dbReference type="Pfam" id="PF00035">
    <property type="entry name" value="dsrm"/>
    <property type="match status" value="1"/>
</dbReference>
<evidence type="ECO:0000256" key="9">
    <source>
        <dbReference type="HAMAP-Rule" id="MF_00104"/>
    </source>
</evidence>
<dbReference type="Proteomes" id="UP000176751">
    <property type="component" value="Unassembled WGS sequence"/>
</dbReference>
<keyword evidence="3 9" id="KW-0698">rRNA processing</keyword>
<evidence type="ECO:0000256" key="6">
    <source>
        <dbReference type="ARBA" id="ARBA00022759"/>
    </source>
</evidence>
<keyword evidence="9" id="KW-0819">tRNA processing</keyword>
<dbReference type="GO" id="GO:0019843">
    <property type="term" value="F:rRNA binding"/>
    <property type="evidence" value="ECO:0007669"/>
    <property type="project" value="UniProtKB-KW"/>
</dbReference>
<keyword evidence="9" id="KW-0699">rRNA-binding</keyword>
<reference evidence="12 13" key="1">
    <citation type="journal article" date="2016" name="Nat. Commun.">
        <title>Thousands of microbial genomes shed light on interconnected biogeochemical processes in an aquifer system.</title>
        <authorList>
            <person name="Anantharaman K."/>
            <person name="Brown C.T."/>
            <person name="Hug L.A."/>
            <person name="Sharon I."/>
            <person name="Castelle C.J."/>
            <person name="Probst A.J."/>
            <person name="Thomas B.C."/>
            <person name="Singh A."/>
            <person name="Wilkins M.J."/>
            <person name="Karaoz U."/>
            <person name="Brodie E.L."/>
            <person name="Williams K.H."/>
            <person name="Hubbard S.S."/>
            <person name="Banfield J.F."/>
        </authorList>
    </citation>
    <scope>NUCLEOTIDE SEQUENCE [LARGE SCALE GENOMIC DNA]</scope>
</reference>
<keyword evidence="7 9" id="KW-0378">Hydrolase</keyword>
<evidence type="ECO:0000256" key="5">
    <source>
        <dbReference type="ARBA" id="ARBA00022722"/>
    </source>
</evidence>
<comment type="catalytic activity">
    <reaction evidence="1 9">
        <text>Endonucleolytic cleavage to 5'-phosphomonoester.</text>
        <dbReference type="EC" id="3.1.26.3"/>
    </reaction>
</comment>
<evidence type="ECO:0000256" key="2">
    <source>
        <dbReference type="ARBA" id="ARBA00010183"/>
    </source>
</evidence>
<dbReference type="PANTHER" id="PTHR11207:SF0">
    <property type="entry name" value="RIBONUCLEASE 3"/>
    <property type="match status" value="1"/>
</dbReference>
<feature type="active site" evidence="9">
    <location>
        <position position="123"/>
    </location>
</feature>
<dbReference type="EMBL" id="MFCA01000002">
    <property type="protein sequence ID" value="OGE03174.1"/>
    <property type="molecule type" value="Genomic_DNA"/>
</dbReference>
<dbReference type="CDD" id="cd10845">
    <property type="entry name" value="DSRM_RNAse_III_family"/>
    <property type="match status" value="1"/>
</dbReference>
<dbReference type="Gene3D" id="3.30.160.20">
    <property type="match status" value="1"/>
</dbReference>
<feature type="domain" description="DRBM" evidence="10">
    <location>
        <begin position="160"/>
        <end position="229"/>
    </location>
</feature>
<dbReference type="InterPro" id="IPR036389">
    <property type="entry name" value="RNase_III_sf"/>
</dbReference>
<evidence type="ECO:0000256" key="8">
    <source>
        <dbReference type="ARBA" id="ARBA00022884"/>
    </source>
</evidence>
<keyword evidence="9" id="KW-0963">Cytoplasm</keyword>
<accession>A0A1F5HGB0</accession>
<dbReference type="GO" id="GO:0046872">
    <property type="term" value="F:metal ion binding"/>
    <property type="evidence" value="ECO:0007669"/>
    <property type="project" value="UniProtKB-KW"/>
</dbReference>
<dbReference type="FunFam" id="1.10.1520.10:FF:000001">
    <property type="entry name" value="Ribonuclease 3"/>
    <property type="match status" value="1"/>
</dbReference>
<dbReference type="PROSITE" id="PS50137">
    <property type="entry name" value="DS_RBD"/>
    <property type="match status" value="1"/>
</dbReference>
<comment type="similarity">
    <text evidence="2">Belongs to the ribonuclease III family.</text>
</comment>
<dbReference type="GO" id="GO:0006364">
    <property type="term" value="P:rRNA processing"/>
    <property type="evidence" value="ECO:0007669"/>
    <property type="project" value="UniProtKB-UniRule"/>
</dbReference>
<dbReference type="AlphaFoldDB" id="A0A1F5HGB0"/>
<dbReference type="HAMAP" id="MF_00104">
    <property type="entry name" value="RNase_III"/>
    <property type="match status" value="1"/>
</dbReference>
<dbReference type="NCBIfam" id="TIGR02191">
    <property type="entry name" value="RNaseIII"/>
    <property type="match status" value="1"/>
</dbReference>
<dbReference type="GO" id="GO:0003725">
    <property type="term" value="F:double-stranded RNA binding"/>
    <property type="evidence" value="ECO:0007669"/>
    <property type="project" value="TreeGrafter"/>
</dbReference>
<dbReference type="GO" id="GO:0004525">
    <property type="term" value="F:ribonuclease III activity"/>
    <property type="evidence" value="ECO:0007669"/>
    <property type="project" value="UniProtKB-UniRule"/>
</dbReference>
<comment type="subunit">
    <text evidence="9">Homodimer.</text>
</comment>
<feature type="binding site" evidence="9">
    <location>
        <position position="123"/>
    </location>
    <ligand>
        <name>Mg(2+)</name>
        <dbReference type="ChEBI" id="CHEBI:18420"/>
    </ligand>
</feature>
<comment type="function">
    <text evidence="9">Digests double-stranded RNA. Involved in the processing of primary rRNA transcript to yield the immediate precursors to the large and small rRNAs (23S and 16S). Processes some mRNAs, and tRNAs when they are encoded in the rRNA operon. Processes pre-crRNA and tracrRNA of type II CRISPR loci if present in the organism.</text>
</comment>
<evidence type="ECO:0000256" key="4">
    <source>
        <dbReference type="ARBA" id="ARBA00022664"/>
    </source>
</evidence>
<gene>
    <name evidence="9" type="primary">rnc</name>
    <name evidence="12" type="ORF">A2196_05225</name>
</gene>
<dbReference type="CDD" id="cd00593">
    <property type="entry name" value="RIBOc"/>
    <property type="match status" value="1"/>
</dbReference>
<sequence>MQSNLVDLQKKIGFNFRNESLLKNAFIHRSYLNEHKNFKDDSNERLEFLGDSILSLVVSAYLFNKLPKYPEGKLTQLRAALVRTETLGKLASQLSLGNYLYLSKGEEESGGRTSISILANSFEALIGAIYLDQGLEKTQDFLNKMILQKWQILAKSAVSDNKSKLQELTQRESHQSPVYQLLKSWGPDHARRFEIGVYLGEKLLGKGLGKNKQEAAQNAAKDALSRLKG</sequence>
<keyword evidence="6 9" id="KW-0255">Endonuclease</keyword>
<dbReference type="InterPro" id="IPR014720">
    <property type="entry name" value="dsRBD_dom"/>
</dbReference>
<protein>
    <recommendedName>
        <fullName evidence="9">Ribonuclease 3</fullName>
        <ecNumber evidence="9">3.1.26.3</ecNumber>
    </recommendedName>
    <alternativeName>
        <fullName evidence="9">Ribonuclease III</fullName>
        <shortName evidence="9">RNase III</shortName>
    </alternativeName>
</protein>
<dbReference type="GO" id="GO:0010468">
    <property type="term" value="P:regulation of gene expression"/>
    <property type="evidence" value="ECO:0007669"/>
    <property type="project" value="TreeGrafter"/>
</dbReference>
<evidence type="ECO:0000256" key="1">
    <source>
        <dbReference type="ARBA" id="ARBA00000109"/>
    </source>
</evidence>
<feature type="domain" description="RNase III" evidence="11">
    <location>
        <begin position="5"/>
        <end position="134"/>
    </location>
</feature>
<keyword evidence="9" id="KW-0479">Metal-binding</keyword>
<dbReference type="Gene3D" id="1.10.1520.10">
    <property type="entry name" value="Ribonuclease III domain"/>
    <property type="match status" value="1"/>
</dbReference>
<dbReference type="Pfam" id="PF14622">
    <property type="entry name" value="Ribonucleas_3_3"/>
    <property type="match status" value="1"/>
</dbReference>
<comment type="cofactor">
    <cofactor evidence="9">
        <name>Mg(2+)</name>
        <dbReference type="ChEBI" id="CHEBI:18420"/>
    </cofactor>
</comment>
<comment type="subcellular location">
    <subcellularLocation>
        <location evidence="9">Cytoplasm</location>
    </subcellularLocation>
</comment>
<dbReference type="SUPFAM" id="SSF54768">
    <property type="entry name" value="dsRNA-binding domain-like"/>
    <property type="match status" value="1"/>
</dbReference>